<proteinExistence type="predicted"/>
<organism evidence="1">
    <name type="scientific">Glycine soja</name>
    <name type="common">Wild soybean</name>
    <dbReference type="NCBI Taxonomy" id="3848"/>
    <lineage>
        <taxon>Eukaryota</taxon>
        <taxon>Viridiplantae</taxon>
        <taxon>Streptophyta</taxon>
        <taxon>Embryophyta</taxon>
        <taxon>Tracheophyta</taxon>
        <taxon>Spermatophyta</taxon>
        <taxon>Magnoliopsida</taxon>
        <taxon>eudicotyledons</taxon>
        <taxon>Gunneridae</taxon>
        <taxon>Pentapetalae</taxon>
        <taxon>rosids</taxon>
        <taxon>fabids</taxon>
        <taxon>Fabales</taxon>
        <taxon>Fabaceae</taxon>
        <taxon>Papilionoideae</taxon>
        <taxon>50 kb inversion clade</taxon>
        <taxon>NPAAA clade</taxon>
        <taxon>indigoferoid/millettioid clade</taxon>
        <taxon>Phaseoleae</taxon>
        <taxon>Glycine</taxon>
        <taxon>Glycine subgen. Soja</taxon>
    </lineage>
</organism>
<gene>
    <name evidence="1" type="ORF">glysoja_045243</name>
</gene>
<protein>
    <submittedName>
        <fullName evidence="1">Uncharacterized protein</fullName>
    </submittedName>
</protein>
<accession>A0A0B2PP87</accession>
<dbReference type="Proteomes" id="UP000053555">
    <property type="component" value="Unassembled WGS sequence"/>
</dbReference>
<evidence type="ECO:0000313" key="1">
    <source>
        <dbReference type="EMBL" id="KHN09377.1"/>
    </source>
</evidence>
<dbReference type="AlphaFoldDB" id="A0A0B2PP87"/>
<name>A0A0B2PP87_GLYSO</name>
<dbReference type="Gene3D" id="3.30.2170.10">
    <property type="entry name" value="archaeoglobus fulgidus dsm 4304 superfamily"/>
    <property type="match status" value="1"/>
</dbReference>
<dbReference type="EMBL" id="KN665268">
    <property type="protein sequence ID" value="KHN09377.1"/>
    <property type="molecule type" value="Genomic_DNA"/>
</dbReference>
<sequence>MQKGQFRMEITHNGQPTIHCKVGSKEGEVLRYVGGVGISFSKDDQSKAYGTLVVFDFHTLQIELARILIVGSWIACTRL</sequence>
<reference evidence="1" key="1">
    <citation type="submission" date="2014-07" db="EMBL/GenBank/DDBJ databases">
        <title>Identification of a novel salt tolerance gene in wild soybean by whole-genome sequencing.</title>
        <authorList>
            <person name="Lam H.-M."/>
            <person name="Qi X."/>
            <person name="Li M.-W."/>
            <person name="Liu X."/>
            <person name="Xie M."/>
            <person name="Ni M."/>
            <person name="Xu X."/>
        </authorList>
    </citation>
    <scope>NUCLEOTIDE SEQUENCE [LARGE SCALE GENOMIC DNA]</scope>
    <source>
        <tissue evidence="1">Root</tissue>
    </source>
</reference>